<gene>
    <name evidence="1" type="ORF">CVT26_015319</name>
</gene>
<protein>
    <submittedName>
        <fullName evidence="1">Uncharacterized protein</fullName>
    </submittedName>
</protein>
<keyword evidence="2" id="KW-1185">Reference proteome</keyword>
<comment type="caution">
    <text evidence="1">The sequence shown here is derived from an EMBL/GenBank/DDBJ whole genome shotgun (WGS) entry which is preliminary data.</text>
</comment>
<evidence type="ECO:0000313" key="1">
    <source>
        <dbReference type="EMBL" id="PPQ73346.1"/>
    </source>
</evidence>
<sequence>MPPHSVQHTTCLSATQGTKQIVQRPMGVTNMSAQGLEVCKRFITSRIEAWNPTPGICSVGLAELWVLGLDVVDQGGAVVGGDEVVAAMEDALVSREGISWANIAYVYRVWNLLMRRGRVGEVSAC</sequence>
<accession>A0A409W4C3</accession>
<dbReference type="Proteomes" id="UP000284706">
    <property type="component" value="Unassembled WGS sequence"/>
</dbReference>
<dbReference type="EMBL" id="NHYE01005410">
    <property type="protein sequence ID" value="PPQ73346.1"/>
    <property type="molecule type" value="Genomic_DNA"/>
</dbReference>
<name>A0A409W4C3_9AGAR</name>
<evidence type="ECO:0000313" key="2">
    <source>
        <dbReference type="Proteomes" id="UP000284706"/>
    </source>
</evidence>
<organism evidence="1 2">
    <name type="scientific">Gymnopilus dilepis</name>
    <dbReference type="NCBI Taxonomy" id="231916"/>
    <lineage>
        <taxon>Eukaryota</taxon>
        <taxon>Fungi</taxon>
        <taxon>Dikarya</taxon>
        <taxon>Basidiomycota</taxon>
        <taxon>Agaricomycotina</taxon>
        <taxon>Agaricomycetes</taxon>
        <taxon>Agaricomycetidae</taxon>
        <taxon>Agaricales</taxon>
        <taxon>Agaricineae</taxon>
        <taxon>Hymenogastraceae</taxon>
        <taxon>Gymnopilus</taxon>
    </lineage>
</organism>
<dbReference type="AlphaFoldDB" id="A0A409W4C3"/>
<proteinExistence type="predicted"/>
<reference evidence="1 2" key="1">
    <citation type="journal article" date="2018" name="Evol. Lett.">
        <title>Horizontal gene cluster transfer increased hallucinogenic mushroom diversity.</title>
        <authorList>
            <person name="Reynolds H.T."/>
            <person name="Vijayakumar V."/>
            <person name="Gluck-Thaler E."/>
            <person name="Korotkin H.B."/>
            <person name="Matheny P.B."/>
            <person name="Slot J.C."/>
        </authorList>
    </citation>
    <scope>NUCLEOTIDE SEQUENCE [LARGE SCALE GENOMIC DNA]</scope>
    <source>
        <strain evidence="1 2">SRW20</strain>
    </source>
</reference>
<dbReference type="InParanoid" id="A0A409W4C3"/>